<dbReference type="OrthoDB" id="415416at2759"/>
<dbReference type="EMBL" id="CAJNDS010002530">
    <property type="protein sequence ID" value="CAE7514091.1"/>
    <property type="molecule type" value="Genomic_DNA"/>
</dbReference>
<protein>
    <submittedName>
        <fullName evidence="2">Uncharacterized protein</fullName>
    </submittedName>
</protein>
<comment type="caution">
    <text evidence="2">The sequence shown here is derived from an EMBL/GenBank/DDBJ whole genome shotgun (WGS) entry which is preliminary data.</text>
</comment>
<gene>
    <name evidence="2" type="ORF">SNAT2548_LOCUS28777</name>
</gene>
<name>A0A812TC69_9DINO</name>
<accession>A0A812TC69</accession>
<reference evidence="2" key="1">
    <citation type="submission" date="2021-02" db="EMBL/GenBank/DDBJ databases">
        <authorList>
            <person name="Dougan E. K."/>
            <person name="Rhodes N."/>
            <person name="Thang M."/>
            <person name="Chan C."/>
        </authorList>
    </citation>
    <scope>NUCLEOTIDE SEQUENCE</scope>
</reference>
<dbReference type="Proteomes" id="UP000604046">
    <property type="component" value="Unassembled WGS sequence"/>
</dbReference>
<sequence length="369" mass="41722">MFTNKSFSNVGRKTAQSIDTLKKRLALDDASADGTLPSSPARSLSETSLQKGSTQDLIQRFSRRKVKALEPKQEEEPMEEALSIPRHVKQAAPLQSSSVFRCLGREDLDKRLKNDEVPPVGSYSPKDDCTAALSRVKHPPPRSCSFAAREITRSRKVVLAERLREQGQPYEHLLEKPGRELPELPENPLARKKQIVFVDMSKQLPRPDLLQSRSIVSHETIAISSSGFEEAHKKCAKFGKFYRQPCYAISQLPRSEKTQESFTQPGEFNVNLDFVRPRLQVVNVDFQKRPGRKADLRGEEKSFSRGLATHSFSRLEPGPMAKVLQPVYFKFREHHGRTLPLPQDFRRWGGTVRSCVAELSQRGAEECSA</sequence>
<organism evidence="2 3">
    <name type="scientific">Symbiodinium natans</name>
    <dbReference type="NCBI Taxonomy" id="878477"/>
    <lineage>
        <taxon>Eukaryota</taxon>
        <taxon>Sar</taxon>
        <taxon>Alveolata</taxon>
        <taxon>Dinophyceae</taxon>
        <taxon>Suessiales</taxon>
        <taxon>Symbiodiniaceae</taxon>
        <taxon>Symbiodinium</taxon>
    </lineage>
</organism>
<evidence type="ECO:0000256" key="1">
    <source>
        <dbReference type="SAM" id="MobiDB-lite"/>
    </source>
</evidence>
<keyword evidence="3" id="KW-1185">Reference proteome</keyword>
<feature type="region of interest" description="Disordered" evidence="1">
    <location>
        <begin position="28"/>
        <end position="89"/>
    </location>
</feature>
<evidence type="ECO:0000313" key="2">
    <source>
        <dbReference type="EMBL" id="CAE7514091.1"/>
    </source>
</evidence>
<proteinExistence type="predicted"/>
<feature type="compositionally biased region" description="Polar residues" evidence="1">
    <location>
        <begin position="36"/>
        <end position="57"/>
    </location>
</feature>
<dbReference type="AlphaFoldDB" id="A0A812TC69"/>
<evidence type="ECO:0000313" key="3">
    <source>
        <dbReference type="Proteomes" id="UP000604046"/>
    </source>
</evidence>